<dbReference type="SMART" id="SM00100">
    <property type="entry name" value="cNMP"/>
    <property type="match status" value="1"/>
</dbReference>
<dbReference type="AlphaFoldDB" id="D4YRG6"/>
<evidence type="ECO:0000313" key="7">
    <source>
        <dbReference type="Proteomes" id="UP000004069"/>
    </source>
</evidence>
<keyword evidence="2" id="KW-0238">DNA-binding</keyword>
<keyword evidence="3" id="KW-0804">Transcription</keyword>
<gene>
    <name evidence="6" type="ORF">HMPREF0493_0094</name>
</gene>
<dbReference type="Proteomes" id="UP000004069">
    <property type="component" value="Unassembled WGS sequence"/>
</dbReference>
<dbReference type="PATRIC" id="fig|585524.9.peg.1454"/>
<dbReference type="PANTHER" id="PTHR24567:SF74">
    <property type="entry name" value="HTH-TYPE TRANSCRIPTIONAL REGULATOR ARCR"/>
    <property type="match status" value="1"/>
</dbReference>
<dbReference type="InterPro" id="IPR018490">
    <property type="entry name" value="cNMP-bd_dom_sf"/>
</dbReference>
<dbReference type="InterPro" id="IPR000595">
    <property type="entry name" value="cNMP-bd_dom"/>
</dbReference>
<feature type="domain" description="Cyclic nucleotide-binding" evidence="4">
    <location>
        <begin position="18"/>
        <end position="139"/>
    </location>
</feature>
<dbReference type="Gene3D" id="2.60.120.10">
    <property type="entry name" value="Jelly Rolls"/>
    <property type="match status" value="1"/>
</dbReference>
<evidence type="ECO:0000256" key="2">
    <source>
        <dbReference type="ARBA" id="ARBA00023125"/>
    </source>
</evidence>
<dbReference type="InterPro" id="IPR050397">
    <property type="entry name" value="Env_Response_Regulators"/>
</dbReference>
<dbReference type="GO" id="GO:0005829">
    <property type="term" value="C:cytosol"/>
    <property type="evidence" value="ECO:0007669"/>
    <property type="project" value="TreeGrafter"/>
</dbReference>
<keyword evidence="1" id="KW-0805">Transcription regulation</keyword>
<dbReference type="PRINTS" id="PR00034">
    <property type="entry name" value="HTHCRP"/>
</dbReference>
<dbReference type="Pfam" id="PF00027">
    <property type="entry name" value="cNMP_binding"/>
    <property type="match status" value="1"/>
</dbReference>
<reference evidence="6 7" key="1">
    <citation type="submission" date="2010-04" db="EMBL/GenBank/DDBJ databases">
        <authorList>
            <person name="Muzny D."/>
            <person name="Qin X."/>
            <person name="Deng J."/>
            <person name="Jiang H."/>
            <person name="Liu Y."/>
            <person name="Qu J."/>
            <person name="Song X.-Z."/>
            <person name="Zhang L."/>
            <person name="Thornton R."/>
            <person name="Coyle M."/>
            <person name="Francisco L."/>
            <person name="Jackson L."/>
            <person name="Javaid M."/>
            <person name="Korchina V."/>
            <person name="Kovar C."/>
            <person name="Mata R."/>
            <person name="Mathew T."/>
            <person name="Ngo R."/>
            <person name="Nguyen L."/>
            <person name="Nguyen N."/>
            <person name="Okwuonu G."/>
            <person name="Ongeri F."/>
            <person name="Pham C."/>
            <person name="Simmons D."/>
            <person name="Wilczek-Boney K."/>
            <person name="Hale W."/>
            <person name="Jakkamsetti A."/>
            <person name="Pham P."/>
            <person name="Ruth R."/>
            <person name="San Lucas F."/>
            <person name="Warren J."/>
            <person name="Zhang J."/>
            <person name="Zhao Z."/>
            <person name="Zhou C."/>
            <person name="Zhu D."/>
            <person name="Lee S."/>
            <person name="Bess C."/>
            <person name="Blankenburg K."/>
            <person name="Forbes L."/>
            <person name="Fu Q."/>
            <person name="Gubbala S."/>
            <person name="Hirani K."/>
            <person name="Jayaseelan J.C."/>
            <person name="Lara F."/>
            <person name="Munidasa M."/>
            <person name="Palculict T."/>
            <person name="Patil S."/>
            <person name="Pu L.-L."/>
            <person name="Saada N."/>
            <person name="Tang L."/>
            <person name="Weissenberger G."/>
            <person name="Zhu Y."/>
            <person name="Hemphill L."/>
            <person name="Shang Y."/>
            <person name="Youmans B."/>
            <person name="Ayvaz T."/>
            <person name="Ross M."/>
            <person name="Santibanez J."/>
            <person name="Aqrawi P."/>
            <person name="Gross S."/>
            <person name="Joshi V."/>
            <person name="Fowler G."/>
            <person name="Nazareth L."/>
            <person name="Reid J."/>
            <person name="Worley K."/>
            <person name="Petrosino J."/>
            <person name="Highlander S."/>
            <person name="Gibbs R."/>
        </authorList>
    </citation>
    <scope>NUCLEOTIDE SEQUENCE [LARGE SCALE GENOMIC DNA]</scope>
    <source>
        <strain evidence="6 7">DSM 11664</strain>
    </source>
</reference>
<dbReference type="EMBL" id="ADNY01000004">
    <property type="protein sequence ID" value="EFG56276.1"/>
    <property type="molecule type" value="Genomic_DNA"/>
</dbReference>
<dbReference type="InterPro" id="IPR036390">
    <property type="entry name" value="WH_DNA-bd_sf"/>
</dbReference>
<comment type="caution">
    <text evidence="6">The sequence shown here is derived from an EMBL/GenBank/DDBJ whole genome shotgun (WGS) entry which is preliminary data.</text>
</comment>
<feature type="domain" description="HTH crp-type" evidence="5">
    <location>
        <begin position="153"/>
        <end position="219"/>
    </location>
</feature>
<dbReference type="PANTHER" id="PTHR24567">
    <property type="entry name" value="CRP FAMILY TRANSCRIPTIONAL REGULATORY PROTEIN"/>
    <property type="match status" value="1"/>
</dbReference>
<dbReference type="Pfam" id="PF13545">
    <property type="entry name" value="HTH_Crp_2"/>
    <property type="match status" value="1"/>
</dbReference>
<dbReference type="SUPFAM" id="SSF46785">
    <property type="entry name" value="Winged helix' DNA-binding domain"/>
    <property type="match status" value="1"/>
</dbReference>
<evidence type="ECO:0000259" key="5">
    <source>
        <dbReference type="PROSITE" id="PS51063"/>
    </source>
</evidence>
<evidence type="ECO:0000259" key="4">
    <source>
        <dbReference type="PROSITE" id="PS50042"/>
    </source>
</evidence>
<keyword evidence="7" id="KW-1185">Reference proteome</keyword>
<organism evidence="6 7">
    <name type="scientific">Lactobacillus amylolyticus DSM 11664</name>
    <dbReference type="NCBI Taxonomy" id="585524"/>
    <lineage>
        <taxon>Bacteria</taxon>
        <taxon>Bacillati</taxon>
        <taxon>Bacillota</taxon>
        <taxon>Bacilli</taxon>
        <taxon>Lactobacillales</taxon>
        <taxon>Lactobacillaceae</taxon>
        <taxon>Lactobacillus</taxon>
    </lineage>
</organism>
<dbReference type="Gene3D" id="1.10.10.10">
    <property type="entry name" value="Winged helix-like DNA-binding domain superfamily/Winged helix DNA-binding domain"/>
    <property type="match status" value="1"/>
</dbReference>
<dbReference type="GO" id="GO:0003677">
    <property type="term" value="F:DNA binding"/>
    <property type="evidence" value="ECO:0007669"/>
    <property type="project" value="UniProtKB-KW"/>
</dbReference>
<dbReference type="InterPro" id="IPR036388">
    <property type="entry name" value="WH-like_DNA-bd_sf"/>
</dbReference>
<dbReference type="CDD" id="cd00092">
    <property type="entry name" value="HTH_CRP"/>
    <property type="match status" value="1"/>
</dbReference>
<dbReference type="CDD" id="cd00038">
    <property type="entry name" value="CAP_ED"/>
    <property type="match status" value="1"/>
</dbReference>
<dbReference type="SMART" id="SM00419">
    <property type="entry name" value="HTH_CRP"/>
    <property type="match status" value="1"/>
</dbReference>
<evidence type="ECO:0000313" key="6">
    <source>
        <dbReference type="EMBL" id="EFG56276.1"/>
    </source>
</evidence>
<accession>D4YRG6</accession>
<dbReference type="InterPro" id="IPR014710">
    <property type="entry name" value="RmlC-like_jellyroll"/>
</dbReference>
<evidence type="ECO:0000256" key="1">
    <source>
        <dbReference type="ARBA" id="ARBA00023015"/>
    </source>
</evidence>
<dbReference type="PROSITE" id="PS50042">
    <property type="entry name" value="CNMP_BINDING_3"/>
    <property type="match status" value="1"/>
</dbReference>
<evidence type="ECO:0000256" key="3">
    <source>
        <dbReference type="ARBA" id="ARBA00023163"/>
    </source>
</evidence>
<name>D4YRG6_9LACO</name>
<proteinExistence type="predicted"/>
<dbReference type="eggNOG" id="COG0664">
    <property type="taxonomic scope" value="Bacteria"/>
</dbReference>
<protein>
    <submittedName>
        <fullName evidence="6">Cyclic nucleotide-binding domain protein</fullName>
    </submittedName>
</protein>
<dbReference type="GO" id="GO:0003700">
    <property type="term" value="F:DNA-binding transcription factor activity"/>
    <property type="evidence" value="ECO:0007669"/>
    <property type="project" value="TreeGrafter"/>
</dbReference>
<dbReference type="InterPro" id="IPR012318">
    <property type="entry name" value="HTH_CRP"/>
</dbReference>
<dbReference type="PROSITE" id="PS51063">
    <property type="entry name" value="HTH_CRP_2"/>
    <property type="match status" value="1"/>
</dbReference>
<dbReference type="SUPFAM" id="SSF51206">
    <property type="entry name" value="cAMP-binding domain-like"/>
    <property type="match status" value="1"/>
</dbReference>
<sequence>MIFMQKHSPVACLSKAALFSDLPQNLKEKLATVSTHQQRFPKGSIIHQPADGKNGMIVIDRGKAKVYSLSSDGKETVLVILKKGDIEGQQNLFISSNNENFIEALDDTLVCSINRMDFQQLLEKTPDLAVKLLNNFGEKLVELQHNTVLRNTLDAKERIMSYLQDLSVKQGRSTVKLQMKKKDLASLLGTTPETFSRKLKELEQEKRIATAGKAITILN</sequence>